<feature type="transmembrane region" description="Helical" evidence="1">
    <location>
        <begin position="245"/>
        <end position="266"/>
    </location>
</feature>
<organism evidence="2 3">
    <name type="scientific">Lactococcus lactis subsp. lactis NCDO 2118</name>
    <dbReference type="NCBI Taxonomy" id="1117941"/>
    <lineage>
        <taxon>Bacteria</taxon>
        <taxon>Bacillati</taxon>
        <taxon>Bacillota</taxon>
        <taxon>Bacilli</taxon>
        <taxon>Lactobacillales</taxon>
        <taxon>Streptococcaceae</taxon>
        <taxon>Lactococcus</taxon>
    </lineage>
</organism>
<feature type="transmembrane region" description="Helical" evidence="1">
    <location>
        <begin position="9"/>
        <end position="27"/>
    </location>
</feature>
<feature type="transmembrane region" description="Helical" evidence="1">
    <location>
        <begin position="103"/>
        <end position="124"/>
    </location>
</feature>
<evidence type="ECO:0000313" key="3">
    <source>
        <dbReference type="Proteomes" id="UP000028594"/>
    </source>
</evidence>
<dbReference type="Pfam" id="PF14264">
    <property type="entry name" value="Glucos_trans_II"/>
    <property type="match status" value="1"/>
</dbReference>
<feature type="transmembrane region" description="Helical" evidence="1">
    <location>
        <begin position="302"/>
        <end position="318"/>
    </location>
</feature>
<reference evidence="2 3" key="1">
    <citation type="submission" date="2014-07" db="EMBL/GenBank/DDBJ databases">
        <title>Genome sequence of Lactococcus lactis subsp. lactis NCDO 2118, a GABA-producing strain.</title>
        <authorList>
            <person name="Oliveira L.C."/>
            <person name="Saraiva T.D.L."/>
            <person name="Soares S.C."/>
            <person name="Ramos R.T.J."/>
            <person name="Sa P.H.C.G."/>
            <person name="Carneiro A.R."/>
            <person name="Miranda F."/>
            <person name="Freire M."/>
            <person name="Renan W."/>
            <person name="Oliveira A.F.Jr."/>
            <person name="Santos A.R."/>
            <person name="Pinto A.C."/>
            <person name="Souza B.M."/>
            <person name="Castro C.P."/>
            <person name="Diniz C.A.A."/>
            <person name="Rocha C.S."/>
            <person name="Mariano D.C.B."/>
            <person name="Aguiar E.L."/>
            <person name="Folador E.L."/>
            <person name="Barbosa E.G.V."/>
            <person name="Aburjaile F.F."/>
            <person name="Goncalves L.A."/>
            <person name="Guimaraes L.C."/>
            <person name="Azevedo M.S.P."/>
            <person name="Agresti P.C.M."/>
            <person name="Faria R.F."/>
            <person name="Tiwari S."/>
            <person name="Almeida S.S."/>
            <person name="Hassan S.S."/>
            <person name="Pereira V.B."/>
            <person name="Abreu V.A.C."/>
            <person name="Pereira U.P."/>
            <person name="Dorella F.A."/>
            <person name="Carvalho A.F."/>
            <person name="Pereira F.L."/>
            <person name="Leal C.A.G."/>
            <person name="Figueiredo H.C.P."/>
            <person name="Silva A."/>
            <person name="Miyoshi A."/>
            <person name="Azevedo V."/>
        </authorList>
    </citation>
    <scope>NUCLEOTIDE SEQUENCE [LARGE SCALE GENOMIC DNA]</scope>
    <source>
        <strain evidence="2 3">NCDO 2118</strain>
    </source>
</reference>
<feature type="transmembrane region" description="Helical" evidence="1">
    <location>
        <begin position="325"/>
        <end position="343"/>
    </location>
</feature>
<feature type="transmembrane region" description="Helical" evidence="1">
    <location>
        <begin position="199"/>
        <end position="225"/>
    </location>
</feature>
<feature type="transmembrane region" description="Helical" evidence="1">
    <location>
        <begin position="47"/>
        <end position="66"/>
    </location>
</feature>
<feature type="transmembrane region" description="Helical" evidence="1">
    <location>
        <begin position="155"/>
        <end position="187"/>
    </location>
</feature>
<keyword evidence="1" id="KW-1133">Transmembrane helix</keyword>
<name>A0ABC8A4E6_LACLL</name>
<dbReference type="InterPro" id="IPR025686">
    <property type="entry name" value="Glucos_trans_II"/>
</dbReference>
<keyword evidence="1" id="KW-0472">Membrane</keyword>
<proteinExistence type="predicted"/>
<evidence type="ECO:0000313" key="2">
    <source>
        <dbReference type="EMBL" id="AII12228.1"/>
    </source>
</evidence>
<gene>
    <name evidence="2" type="ORF">NCDO2118_0737</name>
</gene>
<evidence type="ECO:0000256" key="1">
    <source>
        <dbReference type="SAM" id="Phobius"/>
    </source>
</evidence>
<evidence type="ECO:0008006" key="4">
    <source>
        <dbReference type="Google" id="ProtNLM"/>
    </source>
</evidence>
<feature type="transmembrane region" description="Helical" evidence="1">
    <location>
        <begin position="278"/>
        <end position="296"/>
    </location>
</feature>
<dbReference type="EMBL" id="CP009054">
    <property type="protein sequence ID" value="AII12228.1"/>
    <property type="molecule type" value="Genomic_DNA"/>
</dbReference>
<feature type="transmembrane region" description="Helical" evidence="1">
    <location>
        <begin position="73"/>
        <end position="91"/>
    </location>
</feature>
<dbReference type="Proteomes" id="UP000028594">
    <property type="component" value="Chromosome"/>
</dbReference>
<dbReference type="KEGG" id="llx:NCDO2118_0737"/>
<accession>A0ABC8A4E6</accession>
<sequence>MSKTKIKQTSVSVIGIAVTTLATYLPYFKNTYGIDTSTMILSQKQMLDGYLSQGRFGIVWLFHLFIRNYNNQIVPFIVVLLLVLAGIYLYFILKKFDKSSSNFALTLFAIVFINNPVVYSQLYFKMQAIHIVIRLFCVLIGTHLCLSENKNIVKIIGGAVLFGFSLLIYQVFAFFIFSMFLLSMLLFKEKRTQILQSMFPSLVIAGIIYVISYIIASMTINYSSYGTETYMMWNKLGTLRGFQKLGAILMALIALGYAALFVITALRLKSGKKVDRLLLVLLIGSILTFNIAFGNVRPAPRVYFGAFSVVFAAILYLLAKKGGQYKWLAAAVTLLSVLFTFGLSQRANHSYDNDVKLTQEVVAYSKANNIPASDFDKTNVVFLGNLQAGNQGIYRKLQDIFITGATRTSFFQFDPPLTSVRPYDFMKTQGYNFAIPDQALRTQMTTQYSGLPDYPNEKAFTYSPANKTVVVRL</sequence>
<keyword evidence="1" id="KW-0812">Transmembrane</keyword>
<dbReference type="RefSeq" id="WP_012897424.1">
    <property type="nucleotide sequence ID" value="NZ_CP009054.1"/>
</dbReference>
<dbReference type="AlphaFoldDB" id="A0ABC8A4E6"/>
<protein>
    <recommendedName>
        <fullName evidence="4">Glycosyltransferase RgtA/B/C/D-like domain-containing protein</fullName>
    </recommendedName>
</protein>